<sequence>MDPDTTSTGKSFAQMAPEAGIRRFAEICPGLARGGEPGEEGLRYLRDIGYRTIVSFLPSQSESAFVVHSGMKYVHIPMHSGLFSAQPPTDEQVRQFLAVVRDTTQYPIFIHCHAGKDRTGAMSAIYRMEACGWTNDEAIQEMKAFGFSGRYKRLFKFVKGYSSHPDSAVAQSAPSAVPSRAGTTAEVSSPH</sequence>
<accession>A0A538SWD6</accession>
<dbReference type="InterPro" id="IPR029021">
    <property type="entry name" value="Prot-tyrosine_phosphatase-like"/>
</dbReference>
<name>A0A538SWD6_UNCEI</name>
<dbReference type="PROSITE" id="PS00383">
    <property type="entry name" value="TYR_PHOSPHATASE_1"/>
    <property type="match status" value="1"/>
</dbReference>
<dbReference type="Gene3D" id="3.90.190.10">
    <property type="entry name" value="Protein tyrosine phosphatase superfamily"/>
    <property type="match status" value="1"/>
</dbReference>
<dbReference type="PANTHER" id="PTHR31126">
    <property type="entry name" value="TYROSINE-PROTEIN PHOSPHATASE"/>
    <property type="match status" value="1"/>
</dbReference>
<feature type="compositionally biased region" description="Low complexity" evidence="2">
    <location>
        <begin position="167"/>
        <end position="179"/>
    </location>
</feature>
<comment type="similarity">
    <text evidence="1">Belongs to the protein-tyrosine phosphatase family.</text>
</comment>
<dbReference type="PANTHER" id="PTHR31126:SF72">
    <property type="entry name" value="DUAL SPECIFICITY PROTEIN PHOSPHATASE TPBA"/>
    <property type="match status" value="1"/>
</dbReference>
<evidence type="ECO:0000259" key="3">
    <source>
        <dbReference type="PROSITE" id="PS50056"/>
    </source>
</evidence>
<proteinExistence type="inferred from homology"/>
<dbReference type="Pfam" id="PF22741">
    <property type="entry name" value="PTP-NADK"/>
    <property type="match status" value="1"/>
</dbReference>
<dbReference type="InterPro" id="IPR000387">
    <property type="entry name" value="Tyr_Pase_dom"/>
</dbReference>
<dbReference type="AlphaFoldDB" id="A0A538SWD6"/>
<organism evidence="4 5">
    <name type="scientific">Eiseniibacteriota bacterium</name>
    <dbReference type="NCBI Taxonomy" id="2212470"/>
    <lineage>
        <taxon>Bacteria</taxon>
        <taxon>Candidatus Eiseniibacteriota</taxon>
    </lineage>
</organism>
<evidence type="ECO:0000313" key="5">
    <source>
        <dbReference type="Proteomes" id="UP000320913"/>
    </source>
</evidence>
<evidence type="ECO:0000256" key="1">
    <source>
        <dbReference type="ARBA" id="ARBA00009580"/>
    </source>
</evidence>
<dbReference type="InterPro" id="IPR055214">
    <property type="entry name" value="PTP-NADK"/>
</dbReference>
<evidence type="ECO:0000256" key="2">
    <source>
        <dbReference type="SAM" id="MobiDB-lite"/>
    </source>
</evidence>
<feature type="compositionally biased region" description="Polar residues" evidence="2">
    <location>
        <begin position="181"/>
        <end position="191"/>
    </location>
</feature>
<dbReference type="EMBL" id="VBOV01000245">
    <property type="protein sequence ID" value="TMQ55713.1"/>
    <property type="molecule type" value="Genomic_DNA"/>
</dbReference>
<comment type="caution">
    <text evidence="4">The sequence shown here is derived from an EMBL/GenBank/DDBJ whole genome shotgun (WGS) entry which is preliminary data.</text>
</comment>
<dbReference type="SUPFAM" id="SSF52799">
    <property type="entry name" value="(Phosphotyrosine protein) phosphatases II"/>
    <property type="match status" value="1"/>
</dbReference>
<dbReference type="InterPro" id="IPR016130">
    <property type="entry name" value="Tyr_Pase_AS"/>
</dbReference>
<feature type="domain" description="Tyrosine specific protein phosphatases" evidence="3">
    <location>
        <begin position="94"/>
        <end position="143"/>
    </location>
</feature>
<gene>
    <name evidence="4" type="ORF">E6K75_09190</name>
</gene>
<protein>
    <recommendedName>
        <fullName evidence="3">Tyrosine specific protein phosphatases domain-containing protein</fullName>
    </recommendedName>
</protein>
<dbReference type="Proteomes" id="UP000320913">
    <property type="component" value="Unassembled WGS sequence"/>
</dbReference>
<dbReference type="PROSITE" id="PS50056">
    <property type="entry name" value="TYR_PHOSPHATASE_2"/>
    <property type="match status" value="1"/>
</dbReference>
<dbReference type="GO" id="GO:0016791">
    <property type="term" value="F:phosphatase activity"/>
    <property type="evidence" value="ECO:0007669"/>
    <property type="project" value="TreeGrafter"/>
</dbReference>
<evidence type="ECO:0000313" key="4">
    <source>
        <dbReference type="EMBL" id="TMQ55713.1"/>
    </source>
</evidence>
<feature type="region of interest" description="Disordered" evidence="2">
    <location>
        <begin position="166"/>
        <end position="191"/>
    </location>
</feature>
<reference evidence="4 5" key="1">
    <citation type="journal article" date="2019" name="Nat. Microbiol.">
        <title>Mediterranean grassland soil C-N compound turnover is dependent on rainfall and depth, and is mediated by genomically divergent microorganisms.</title>
        <authorList>
            <person name="Diamond S."/>
            <person name="Andeer P.F."/>
            <person name="Li Z."/>
            <person name="Crits-Christoph A."/>
            <person name="Burstein D."/>
            <person name="Anantharaman K."/>
            <person name="Lane K.R."/>
            <person name="Thomas B.C."/>
            <person name="Pan C."/>
            <person name="Northen T.R."/>
            <person name="Banfield J.F."/>
        </authorList>
    </citation>
    <scope>NUCLEOTIDE SEQUENCE [LARGE SCALE GENOMIC DNA]</scope>
    <source>
        <strain evidence="4">WS_5</strain>
    </source>
</reference>